<keyword evidence="3" id="KW-1185">Reference proteome</keyword>
<dbReference type="PROSITE" id="PS51819">
    <property type="entry name" value="VOC"/>
    <property type="match status" value="1"/>
</dbReference>
<dbReference type="InterPro" id="IPR029068">
    <property type="entry name" value="Glyas_Bleomycin-R_OHBP_Dase"/>
</dbReference>
<dbReference type="EMBL" id="JAQQXR010000013">
    <property type="protein sequence ID" value="MDC8760423.1"/>
    <property type="molecule type" value="Genomic_DNA"/>
</dbReference>
<dbReference type="Proteomes" id="UP001221208">
    <property type="component" value="Unassembled WGS sequence"/>
</dbReference>
<dbReference type="InterPro" id="IPR026275">
    <property type="entry name" value="Glyoxalase/dOase/EhpR"/>
</dbReference>
<name>A0ABT5K7M4_9BURK</name>
<proteinExistence type="predicted"/>
<dbReference type="Gene3D" id="3.30.720.110">
    <property type="match status" value="1"/>
</dbReference>
<evidence type="ECO:0000313" key="3">
    <source>
        <dbReference type="Proteomes" id="UP001221208"/>
    </source>
</evidence>
<evidence type="ECO:0000259" key="1">
    <source>
        <dbReference type="PROSITE" id="PS51819"/>
    </source>
</evidence>
<accession>A0ABT5K7M4</accession>
<feature type="domain" description="VOC" evidence="1">
    <location>
        <begin position="6"/>
        <end position="123"/>
    </location>
</feature>
<gene>
    <name evidence="2" type="ORF">OIK44_22800</name>
</gene>
<dbReference type="InterPro" id="IPR004360">
    <property type="entry name" value="Glyas_Fos-R_dOase_dom"/>
</dbReference>
<dbReference type="RefSeq" id="WP_273674201.1">
    <property type="nucleotide sequence ID" value="NZ_JAQQXR010000013.1"/>
</dbReference>
<dbReference type="InterPro" id="IPR037523">
    <property type="entry name" value="VOC_core"/>
</dbReference>
<protein>
    <submittedName>
        <fullName evidence="2">VOC family protein</fullName>
    </submittedName>
</protein>
<sequence length="125" mass="13187">MSSSPHPNFFLLYVDRPPASADFYAGLLGRPAVEVSATFALFALESGVMLGLWSKHTVEPAATAGGGGAEVAFSLADRDAVDARYADWRAKGLPMLQAPVALDFGYTFVALDPDGHRLRVFAAGA</sequence>
<organism evidence="2 3">
    <name type="scientific">Janthinobacterium fluminis</name>
    <dbReference type="NCBI Taxonomy" id="2987524"/>
    <lineage>
        <taxon>Bacteria</taxon>
        <taxon>Pseudomonadati</taxon>
        <taxon>Pseudomonadota</taxon>
        <taxon>Betaproteobacteria</taxon>
        <taxon>Burkholderiales</taxon>
        <taxon>Oxalobacteraceae</taxon>
        <taxon>Janthinobacterium</taxon>
    </lineage>
</organism>
<dbReference type="SUPFAM" id="SSF54593">
    <property type="entry name" value="Glyoxalase/Bleomycin resistance protein/Dihydroxybiphenyl dioxygenase"/>
    <property type="match status" value="1"/>
</dbReference>
<dbReference type="Pfam" id="PF00903">
    <property type="entry name" value="Glyoxalase"/>
    <property type="match status" value="1"/>
</dbReference>
<evidence type="ECO:0000313" key="2">
    <source>
        <dbReference type="EMBL" id="MDC8760423.1"/>
    </source>
</evidence>
<reference evidence="2 3" key="1">
    <citation type="submission" date="2022-10" db="EMBL/GenBank/DDBJ databases">
        <title>Janthinobacterium sp. hw3 Genome sequencing.</title>
        <authorList>
            <person name="Park S."/>
        </authorList>
    </citation>
    <scope>NUCLEOTIDE SEQUENCE [LARGE SCALE GENOMIC DNA]</scope>
    <source>
        <strain evidence="3">hw3</strain>
    </source>
</reference>
<dbReference type="Gene3D" id="3.30.720.120">
    <property type="match status" value="1"/>
</dbReference>
<comment type="caution">
    <text evidence="2">The sequence shown here is derived from an EMBL/GenBank/DDBJ whole genome shotgun (WGS) entry which is preliminary data.</text>
</comment>
<dbReference type="PIRSF" id="PIRSF039020">
    <property type="entry name" value="EhpR"/>
    <property type="match status" value="1"/>
</dbReference>